<dbReference type="SUPFAM" id="SSF52047">
    <property type="entry name" value="RNI-like"/>
    <property type="match status" value="1"/>
</dbReference>
<evidence type="ECO:0000256" key="1">
    <source>
        <dbReference type="ARBA" id="ARBA00022737"/>
    </source>
</evidence>
<evidence type="ECO:0000256" key="2">
    <source>
        <dbReference type="SAM" id="MobiDB-lite"/>
    </source>
</evidence>
<dbReference type="InParanoid" id="K3WIW8"/>
<keyword evidence="1" id="KW-0677">Repeat</keyword>
<dbReference type="VEuPathDB" id="FungiDB:PYU1_G004899"/>
<name>K3WIW8_GLOUD</name>
<dbReference type="PANTHER" id="PTHR24111:SF0">
    <property type="entry name" value="LEUCINE-RICH REPEAT-CONTAINING PROTEIN"/>
    <property type="match status" value="1"/>
</dbReference>
<sequence length="286" mass="31285">MAATMHERKDEGRAGVPPLVQLCLRAIAIRLKHFFNASHHAALLEALTDVEKALLLPYDLSRLDLLGVEAPPSVELRVPAQANPFPQRKEWVGNGDSVSPETFQNSDNTQEKQDHSDWAGQKLFTLDRLNQYRSPITNTGCGAIARSTVLQVLDLSNQTSTIVKSKRMDNEIGCNGSLAIALALESNKSLTQLSLSGNPIGAQGGRALAAMLQKNHTLKHLELESTKVGEAADDLIDAYSNSHSFELDIFIGYHDDTLLCFSLVSFGFLLSACFDLLELPNSGFQR</sequence>
<dbReference type="EMBL" id="GL376564">
    <property type="status" value="NOT_ANNOTATED_CDS"/>
    <property type="molecule type" value="Genomic_DNA"/>
</dbReference>
<proteinExistence type="predicted"/>
<dbReference type="Pfam" id="PF13516">
    <property type="entry name" value="LRR_6"/>
    <property type="match status" value="1"/>
</dbReference>
<dbReference type="AlphaFoldDB" id="K3WIW8"/>
<reference evidence="4" key="1">
    <citation type="journal article" date="2010" name="Genome Biol.">
        <title>Genome sequence of the necrotrophic plant pathogen Pythium ultimum reveals original pathogenicity mechanisms and effector repertoire.</title>
        <authorList>
            <person name="Levesque C.A."/>
            <person name="Brouwer H."/>
            <person name="Cano L."/>
            <person name="Hamilton J.P."/>
            <person name="Holt C."/>
            <person name="Huitema E."/>
            <person name="Raffaele S."/>
            <person name="Robideau G.P."/>
            <person name="Thines M."/>
            <person name="Win J."/>
            <person name="Zerillo M.M."/>
            <person name="Beakes G.W."/>
            <person name="Boore J.L."/>
            <person name="Busam D."/>
            <person name="Dumas B."/>
            <person name="Ferriera S."/>
            <person name="Fuerstenberg S.I."/>
            <person name="Gachon C.M."/>
            <person name="Gaulin E."/>
            <person name="Govers F."/>
            <person name="Grenville-Briggs L."/>
            <person name="Horner N."/>
            <person name="Hostetler J."/>
            <person name="Jiang R.H."/>
            <person name="Johnson J."/>
            <person name="Krajaejun T."/>
            <person name="Lin H."/>
            <person name="Meijer H.J."/>
            <person name="Moore B."/>
            <person name="Morris P."/>
            <person name="Phuntmart V."/>
            <person name="Puiu D."/>
            <person name="Shetty J."/>
            <person name="Stajich J.E."/>
            <person name="Tripathy S."/>
            <person name="Wawra S."/>
            <person name="van West P."/>
            <person name="Whitty B.R."/>
            <person name="Coutinho P.M."/>
            <person name="Henrissat B."/>
            <person name="Martin F."/>
            <person name="Thomas P.D."/>
            <person name="Tyler B.M."/>
            <person name="De Vries R.P."/>
            <person name="Kamoun S."/>
            <person name="Yandell M."/>
            <person name="Tisserat N."/>
            <person name="Buell C.R."/>
        </authorList>
    </citation>
    <scope>NUCLEOTIDE SEQUENCE</scope>
    <source>
        <strain evidence="4">DAOM:BR144</strain>
    </source>
</reference>
<feature type="compositionally biased region" description="Polar residues" evidence="2">
    <location>
        <begin position="96"/>
        <end position="108"/>
    </location>
</feature>
<accession>K3WIW8</accession>
<dbReference type="InterPro" id="IPR032675">
    <property type="entry name" value="LRR_dom_sf"/>
</dbReference>
<dbReference type="OMA" id="FNASHHA"/>
<dbReference type="EnsemblProtists" id="PYU1_T004910">
    <property type="protein sequence ID" value="PYU1_T004910"/>
    <property type="gene ID" value="PYU1_G004899"/>
</dbReference>
<protein>
    <submittedName>
        <fullName evidence="3">Uncharacterized protein</fullName>
    </submittedName>
</protein>
<organism evidence="3 4">
    <name type="scientific">Globisporangium ultimum (strain ATCC 200006 / CBS 805.95 / DAOM BR144)</name>
    <name type="common">Pythium ultimum</name>
    <dbReference type="NCBI Taxonomy" id="431595"/>
    <lineage>
        <taxon>Eukaryota</taxon>
        <taxon>Sar</taxon>
        <taxon>Stramenopiles</taxon>
        <taxon>Oomycota</taxon>
        <taxon>Peronosporomycetes</taxon>
        <taxon>Pythiales</taxon>
        <taxon>Pythiaceae</taxon>
        <taxon>Globisporangium</taxon>
    </lineage>
</organism>
<feature type="region of interest" description="Disordered" evidence="2">
    <location>
        <begin position="85"/>
        <end position="116"/>
    </location>
</feature>
<dbReference type="HOGENOM" id="CLU_974806_0_0_1"/>
<dbReference type="STRING" id="431595.K3WIW8"/>
<reference evidence="3" key="3">
    <citation type="submission" date="2015-02" db="UniProtKB">
        <authorList>
            <consortium name="EnsemblProtists"/>
        </authorList>
    </citation>
    <scope>IDENTIFICATION</scope>
    <source>
        <strain evidence="3">DAOM BR144</strain>
    </source>
</reference>
<keyword evidence="4" id="KW-1185">Reference proteome</keyword>
<evidence type="ECO:0000313" key="3">
    <source>
        <dbReference type="EnsemblProtists" id="PYU1_T004910"/>
    </source>
</evidence>
<dbReference type="SMART" id="SM00368">
    <property type="entry name" value="LRR_RI"/>
    <property type="match status" value="2"/>
</dbReference>
<dbReference type="Gene3D" id="3.80.10.10">
    <property type="entry name" value="Ribonuclease Inhibitor"/>
    <property type="match status" value="1"/>
</dbReference>
<dbReference type="Proteomes" id="UP000019132">
    <property type="component" value="Unassembled WGS sequence"/>
</dbReference>
<dbReference type="PANTHER" id="PTHR24111">
    <property type="entry name" value="LEUCINE-RICH REPEAT-CONTAINING PROTEIN 34"/>
    <property type="match status" value="1"/>
</dbReference>
<dbReference type="InterPro" id="IPR001611">
    <property type="entry name" value="Leu-rich_rpt"/>
</dbReference>
<evidence type="ECO:0000313" key="4">
    <source>
        <dbReference type="Proteomes" id="UP000019132"/>
    </source>
</evidence>
<reference evidence="4" key="2">
    <citation type="submission" date="2010-04" db="EMBL/GenBank/DDBJ databases">
        <authorList>
            <person name="Buell R."/>
            <person name="Hamilton J."/>
            <person name="Hostetler J."/>
        </authorList>
    </citation>
    <scope>NUCLEOTIDE SEQUENCE [LARGE SCALE GENOMIC DNA]</scope>
    <source>
        <strain evidence="4">DAOM:BR144</strain>
    </source>
</reference>
<dbReference type="InterPro" id="IPR052201">
    <property type="entry name" value="LRR-containing_regulator"/>
</dbReference>